<dbReference type="AlphaFoldDB" id="A0A915HZ80"/>
<accession>A0A915HZ80</accession>
<reference evidence="2" key="1">
    <citation type="submission" date="2022-11" db="UniProtKB">
        <authorList>
            <consortium name="WormBaseParasite"/>
        </authorList>
    </citation>
    <scope>IDENTIFICATION</scope>
</reference>
<dbReference type="WBParaSite" id="nRc.2.0.1.t06743-RA">
    <property type="protein sequence ID" value="nRc.2.0.1.t06743-RA"/>
    <property type="gene ID" value="nRc.2.0.1.g06743"/>
</dbReference>
<organism evidence="1 2">
    <name type="scientific">Romanomermis culicivorax</name>
    <name type="common">Nematode worm</name>
    <dbReference type="NCBI Taxonomy" id="13658"/>
    <lineage>
        <taxon>Eukaryota</taxon>
        <taxon>Metazoa</taxon>
        <taxon>Ecdysozoa</taxon>
        <taxon>Nematoda</taxon>
        <taxon>Enoplea</taxon>
        <taxon>Dorylaimia</taxon>
        <taxon>Mermithida</taxon>
        <taxon>Mermithoidea</taxon>
        <taxon>Mermithidae</taxon>
        <taxon>Romanomermis</taxon>
    </lineage>
</organism>
<dbReference type="Proteomes" id="UP000887565">
    <property type="component" value="Unplaced"/>
</dbReference>
<keyword evidence="1" id="KW-1185">Reference proteome</keyword>
<name>A0A915HZ80_ROMCU</name>
<evidence type="ECO:0000313" key="1">
    <source>
        <dbReference type="Proteomes" id="UP000887565"/>
    </source>
</evidence>
<sequence length="66" mass="8099">MHYYSKFDDDLTSLLEKIISFSLRRSWTRKFSYTRRTETWGDMDSATWEFYLLFGEPGHHGKRDVW</sequence>
<evidence type="ECO:0000313" key="2">
    <source>
        <dbReference type="WBParaSite" id="nRc.2.0.1.t06743-RA"/>
    </source>
</evidence>
<protein>
    <submittedName>
        <fullName evidence="2">Uncharacterized protein</fullName>
    </submittedName>
</protein>
<proteinExistence type="predicted"/>